<gene>
    <name evidence="1" type="ORF">HERILL_LOCUS16121</name>
</gene>
<evidence type="ECO:0000313" key="1">
    <source>
        <dbReference type="EMBL" id="CAD7093863.1"/>
    </source>
</evidence>
<organism evidence="1 2">
    <name type="scientific">Hermetia illucens</name>
    <name type="common">Black soldier fly</name>
    <dbReference type="NCBI Taxonomy" id="343691"/>
    <lineage>
        <taxon>Eukaryota</taxon>
        <taxon>Metazoa</taxon>
        <taxon>Ecdysozoa</taxon>
        <taxon>Arthropoda</taxon>
        <taxon>Hexapoda</taxon>
        <taxon>Insecta</taxon>
        <taxon>Pterygota</taxon>
        <taxon>Neoptera</taxon>
        <taxon>Endopterygota</taxon>
        <taxon>Diptera</taxon>
        <taxon>Brachycera</taxon>
        <taxon>Stratiomyomorpha</taxon>
        <taxon>Stratiomyidae</taxon>
        <taxon>Hermetiinae</taxon>
        <taxon>Hermetia</taxon>
    </lineage>
</organism>
<dbReference type="Proteomes" id="UP000594454">
    <property type="component" value="Chromosome 7"/>
</dbReference>
<dbReference type="EMBL" id="LR899015">
    <property type="protein sequence ID" value="CAD7093863.1"/>
    <property type="molecule type" value="Genomic_DNA"/>
</dbReference>
<accession>A0A7R8V6Q4</accession>
<dbReference type="AlphaFoldDB" id="A0A7R8V6Q4"/>
<name>A0A7R8V6Q4_HERIL</name>
<keyword evidence="2" id="KW-1185">Reference proteome</keyword>
<evidence type="ECO:0000313" key="2">
    <source>
        <dbReference type="Proteomes" id="UP000594454"/>
    </source>
</evidence>
<proteinExistence type="predicted"/>
<sequence>MIKAVKEIREIYLSKRCNVDKEATAAILQQVQNLQKICVPPLEKNGDLREQRAAGQAAKVMRPIGVKPAVVIQRAVPTAEKRVPTTFTEVAAMKASPKTRAIEAISRKKKEVFAARITATDKEVDVRKALQHSINPAAQGIKRREQHTK</sequence>
<dbReference type="InParanoid" id="A0A7R8V6Q4"/>
<reference evidence="1 2" key="1">
    <citation type="submission" date="2020-11" db="EMBL/GenBank/DDBJ databases">
        <authorList>
            <person name="Wallbank WR R."/>
            <person name="Pardo Diaz C."/>
            <person name="Kozak K."/>
            <person name="Martin S."/>
            <person name="Jiggins C."/>
            <person name="Moest M."/>
            <person name="Warren A I."/>
            <person name="Generalovic N T."/>
            <person name="Byers J.R.P. K."/>
            <person name="Montejo-Kovacevich G."/>
            <person name="Yen C E."/>
        </authorList>
    </citation>
    <scope>NUCLEOTIDE SEQUENCE [LARGE SCALE GENOMIC DNA]</scope>
</reference>
<protein>
    <submittedName>
        <fullName evidence="1">Uncharacterized protein</fullName>
    </submittedName>
</protein>